<feature type="region of interest" description="Disordered" evidence="1">
    <location>
        <begin position="133"/>
        <end position="168"/>
    </location>
</feature>
<dbReference type="AlphaFoldDB" id="A0A372ZVA9"/>
<evidence type="ECO:0000313" key="3">
    <source>
        <dbReference type="Proteomes" id="UP000263377"/>
    </source>
</evidence>
<sequence length="230" mass="24110">MDAVRVSALRERLTGTGWLEEVGGFAGALRRSVERRSASGLLLVGTEAYEPWHLAAHLDDEAAWSDVPRLAPTLLRHSPPADAPAHLTHDLRRLTEAGRGDTVLVVVPRAAGAALLERVHDARRRGATVLALDGGSADADGSDGPDRLTAPGGSGGPGGSSGRGEPHGLDELRRLAHERLTVGTAAEGPFDLAQHLVSLAAGQRTGRRSVRDRLADLAGRLASGPAITRW</sequence>
<protein>
    <submittedName>
        <fullName evidence="2">Uncharacterized protein</fullName>
    </submittedName>
</protein>
<evidence type="ECO:0000313" key="2">
    <source>
        <dbReference type="EMBL" id="RGD59237.1"/>
    </source>
</evidence>
<gene>
    <name evidence="2" type="ORF">DR950_16885</name>
</gene>
<proteinExistence type="predicted"/>
<dbReference type="EMBL" id="QVIG01000001">
    <property type="protein sequence ID" value="RGD59237.1"/>
    <property type="molecule type" value="Genomic_DNA"/>
</dbReference>
<reference evidence="2 3" key="1">
    <citation type="submission" date="2018-08" db="EMBL/GenBank/DDBJ databases">
        <title>Diversity &amp; Physiological Properties of Lignin-Decomposing Actinobacteria from Soil.</title>
        <authorList>
            <person name="Roh S.G."/>
            <person name="Kim S.B."/>
        </authorList>
    </citation>
    <scope>NUCLEOTIDE SEQUENCE [LARGE SCALE GENOMIC DNA]</scope>
    <source>
        <strain evidence="2 3">MMS17-GH009</strain>
    </source>
</reference>
<keyword evidence="3" id="KW-1185">Reference proteome</keyword>
<organism evidence="2 3">
    <name type="scientific">Kitasatospora xanthocidica</name>
    <dbReference type="NCBI Taxonomy" id="83382"/>
    <lineage>
        <taxon>Bacteria</taxon>
        <taxon>Bacillati</taxon>
        <taxon>Actinomycetota</taxon>
        <taxon>Actinomycetes</taxon>
        <taxon>Kitasatosporales</taxon>
        <taxon>Streptomycetaceae</taxon>
        <taxon>Kitasatospora</taxon>
    </lineage>
</organism>
<dbReference type="RefSeq" id="WP_117487489.1">
    <property type="nucleotide sequence ID" value="NZ_QVIG01000001.1"/>
</dbReference>
<evidence type="ECO:0000256" key="1">
    <source>
        <dbReference type="SAM" id="MobiDB-lite"/>
    </source>
</evidence>
<dbReference type="Proteomes" id="UP000263377">
    <property type="component" value="Unassembled WGS sequence"/>
</dbReference>
<comment type="caution">
    <text evidence="2">The sequence shown here is derived from an EMBL/GenBank/DDBJ whole genome shotgun (WGS) entry which is preliminary data.</text>
</comment>
<accession>A0A372ZVA9</accession>
<feature type="compositionally biased region" description="Gly residues" evidence="1">
    <location>
        <begin position="152"/>
        <end position="162"/>
    </location>
</feature>
<name>A0A372ZVA9_9ACTN</name>